<name>A0ABP7GKA1_9FLAO</name>
<comment type="caution">
    <text evidence="1">The sequence shown here is derived from an EMBL/GenBank/DDBJ whole genome shotgun (WGS) entry which is preliminary data.</text>
</comment>
<evidence type="ECO:0000313" key="2">
    <source>
        <dbReference type="Proteomes" id="UP001500748"/>
    </source>
</evidence>
<evidence type="ECO:0008006" key="3">
    <source>
        <dbReference type="Google" id="ProtNLM"/>
    </source>
</evidence>
<accession>A0ABP7GKA1</accession>
<proteinExistence type="predicted"/>
<protein>
    <recommendedName>
        <fullName evidence="3">DKNYY family protein</fullName>
    </recommendedName>
</protein>
<evidence type="ECO:0000313" key="1">
    <source>
        <dbReference type="EMBL" id="GAA3767066.1"/>
    </source>
</evidence>
<dbReference type="RefSeq" id="WP_345143640.1">
    <property type="nucleotide sequence ID" value="NZ_BAABDU010000003.1"/>
</dbReference>
<gene>
    <name evidence="1" type="ORF">GCM10022423_19790</name>
</gene>
<reference evidence="2" key="1">
    <citation type="journal article" date="2019" name="Int. J. Syst. Evol. Microbiol.">
        <title>The Global Catalogue of Microorganisms (GCM) 10K type strain sequencing project: providing services to taxonomists for standard genome sequencing and annotation.</title>
        <authorList>
            <consortium name="The Broad Institute Genomics Platform"/>
            <consortium name="The Broad Institute Genome Sequencing Center for Infectious Disease"/>
            <person name="Wu L."/>
            <person name="Ma J."/>
        </authorList>
    </citation>
    <scope>NUCLEOTIDE SEQUENCE [LARGE SCALE GENOMIC DNA]</scope>
    <source>
        <strain evidence="2">JCM 17337</strain>
    </source>
</reference>
<dbReference type="Pfam" id="PF13644">
    <property type="entry name" value="DKNYY"/>
    <property type="match status" value="1"/>
</dbReference>
<dbReference type="Proteomes" id="UP001500748">
    <property type="component" value="Unassembled WGS sequence"/>
</dbReference>
<dbReference type="EMBL" id="BAABDU010000003">
    <property type="protein sequence ID" value="GAA3767066.1"/>
    <property type="molecule type" value="Genomic_DNA"/>
</dbReference>
<organism evidence="1 2">
    <name type="scientific">Flavobacterium ginsengiterrae</name>
    <dbReference type="NCBI Taxonomy" id="871695"/>
    <lineage>
        <taxon>Bacteria</taxon>
        <taxon>Pseudomonadati</taxon>
        <taxon>Bacteroidota</taxon>
        <taxon>Flavobacteriia</taxon>
        <taxon>Flavobacteriales</taxon>
        <taxon>Flavobacteriaceae</taxon>
        <taxon>Flavobacterium</taxon>
    </lineage>
</organism>
<sequence length="360" mass="42344">MKVILIVLAIIILIVLGFRYLFFKIGKPVNLDVSNSYFHHYRKNIIVYSPMGNWFELGYFELDADVATFQPLNVDFGKDKNNIFWKGRKQQVDYDTFEVNYFYLIKDKNHVYSRDGRNFNELEIIHDADPKTYQLLDPSITDYRRYYWFKDAHSVYYKNKRINVNPETFRPLNDTIAVDADFIYAILNFRGEGNEMIEVDEVIQKHKMIEGEIHAINETYARIGNSVVSAFTKAEFEINTFDSITLIQEIDYWRIKVNNLLIDKGVIYPEIDAESFESLRYDFSKDKNGVYYNFKKIAGADSSNFEILSDQYSKDNQSVYFEDTILKGSNPEKFKFSSEYGTWEDGENQYKNGQIIASIK</sequence>
<dbReference type="InterPro" id="IPR027375">
    <property type="entry name" value="DKNYY"/>
</dbReference>
<keyword evidence="2" id="KW-1185">Reference proteome</keyword>